<evidence type="ECO:0000256" key="1">
    <source>
        <dbReference type="SAM" id="Coils"/>
    </source>
</evidence>
<dbReference type="Proteomes" id="UP001634394">
    <property type="component" value="Unassembled WGS sequence"/>
</dbReference>
<keyword evidence="4" id="KW-1185">Reference proteome</keyword>
<feature type="region of interest" description="Disordered" evidence="2">
    <location>
        <begin position="491"/>
        <end position="515"/>
    </location>
</feature>
<evidence type="ECO:0000313" key="3">
    <source>
        <dbReference type="EMBL" id="KAL3859127.1"/>
    </source>
</evidence>
<keyword evidence="1" id="KW-0175">Coiled coil</keyword>
<feature type="coiled-coil region" evidence="1">
    <location>
        <begin position="67"/>
        <end position="122"/>
    </location>
</feature>
<organism evidence="3 4">
    <name type="scientific">Sinanodonta woodiana</name>
    <name type="common">Chinese pond mussel</name>
    <name type="synonym">Anodonta woodiana</name>
    <dbReference type="NCBI Taxonomy" id="1069815"/>
    <lineage>
        <taxon>Eukaryota</taxon>
        <taxon>Metazoa</taxon>
        <taxon>Spiralia</taxon>
        <taxon>Lophotrochozoa</taxon>
        <taxon>Mollusca</taxon>
        <taxon>Bivalvia</taxon>
        <taxon>Autobranchia</taxon>
        <taxon>Heteroconchia</taxon>
        <taxon>Palaeoheterodonta</taxon>
        <taxon>Unionida</taxon>
        <taxon>Unionoidea</taxon>
        <taxon>Unionidae</taxon>
        <taxon>Unioninae</taxon>
        <taxon>Sinanodonta</taxon>
    </lineage>
</organism>
<sequence length="515" mass="58639">MSQRAQKRKGLLASVGVQATETRCPELLLEKALDVANQLKELQAQSFQLTQEYKRRDSSIDQSSASLDMIESKVAEVSEAIQNLENLFLSRQQSIEEKDIEYEELMKQKEEAEQEQKAILSREGFDENEYRIEHVTLCDKKNEIHFRDFVRDEILKRLENLTILQQRLDDTKDECASEWAEFKNDVVRYRQEKRTLEQQLDHFNELTVARFLGMQAHRKPDQSEQEIINRTIQYLQLEREHRELQEQYINSQIQSRDLEDEIGSLTNQKRSIWKRILDLEISLTKMKGDADDGFMLRPVPAYADLPYIDDGPTLQAPKNNLSEHDLVPSALDYHSCGKMLHRCAKQTNVSVPELFDKEELTDKTKIDSGLSQVPSAALEIEPDVGTEDMATGIDHEADSSLASPPADDDSEEEEIFSGFQVTDDLLKKVKAAMGFSTKTDPASVPASVTDNSSQPTPSQPRAQQQGAAENQSTLPAAESYVAKLRRRALGGISMSSENIQARQKYVTDTGRKRRQ</sequence>
<reference evidence="3 4" key="1">
    <citation type="submission" date="2024-11" db="EMBL/GenBank/DDBJ databases">
        <title>Chromosome-level genome assembly of the freshwater bivalve Anodonta woodiana.</title>
        <authorList>
            <person name="Chen X."/>
        </authorList>
    </citation>
    <scope>NUCLEOTIDE SEQUENCE [LARGE SCALE GENOMIC DNA]</scope>
    <source>
        <strain evidence="3">MN2024</strain>
        <tissue evidence="3">Gills</tissue>
    </source>
</reference>
<protein>
    <submittedName>
        <fullName evidence="3">Uncharacterized protein</fullName>
    </submittedName>
</protein>
<evidence type="ECO:0000313" key="4">
    <source>
        <dbReference type="Proteomes" id="UP001634394"/>
    </source>
</evidence>
<accession>A0ABD3VC24</accession>
<comment type="caution">
    <text evidence="3">The sequence shown here is derived from an EMBL/GenBank/DDBJ whole genome shotgun (WGS) entry which is preliminary data.</text>
</comment>
<proteinExistence type="predicted"/>
<dbReference type="EMBL" id="JBJQND010000012">
    <property type="protein sequence ID" value="KAL3859127.1"/>
    <property type="molecule type" value="Genomic_DNA"/>
</dbReference>
<feature type="region of interest" description="Disordered" evidence="2">
    <location>
        <begin position="437"/>
        <end position="475"/>
    </location>
</feature>
<name>A0ABD3VC24_SINWO</name>
<dbReference type="AlphaFoldDB" id="A0ABD3VC24"/>
<gene>
    <name evidence="3" type="ORF">ACJMK2_009359</name>
</gene>
<feature type="compositionally biased region" description="Polar residues" evidence="2">
    <location>
        <begin position="437"/>
        <end position="474"/>
    </location>
</feature>
<feature type="coiled-coil region" evidence="1">
    <location>
        <begin position="179"/>
        <end position="261"/>
    </location>
</feature>
<evidence type="ECO:0000256" key="2">
    <source>
        <dbReference type="SAM" id="MobiDB-lite"/>
    </source>
</evidence>